<dbReference type="SUPFAM" id="SSF51735">
    <property type="entry name" value="NAD(P)-binding Rossmann-fold domains"/>
    <property type="match status" value="1"/>
</dbReference>
<proteinExistence type="predicted"/>
<evidence type="ECO:0000313" key="1">
    <source>
        <dbReference type="EMBL" id="UOQ91834.1"/>
    </source>
</evidence>
<gene>
    <name evidence="1" type="ORF">MUO14_15055</name>
</gene>
<dbReference type="InterPro" id="IPR036291">
    <property type="entry name" value="NAD(P)-bd_dom_sf"/>
</dbReference>
<organism evidence="1 2">
    <name type="scientific">Halobacillus shinanisalinarum</name>
    <dbReference type="NCBI Taxonomy" id="2932258"/>
    <lineage>
        <taxon>Bacteria</taxon>
        <taxon>Bacillati</taxon>
        <taxon>Bacillota</taxon>
        <taxon>Bacilli</taxon>
        <taxon>Bacillales</taxon>
        <taxon>Bacillaceae</taxon>
        <taxon>Halobacillus</taxon>
    </lineage>
</organism>
<evidence type="ECO:0000313" key="2">
    <source>
        <dbReference type="Proteomes" id="UP000831880"/>
    </source>
</evidence>
<reference evidence="1 2" key="1">
    <citation type="submission" date="2022-04" db="EMBL/GenBank/DDBJ databases">
        <title>Halobacillus sp. isolated from saltern.</title>
        <authorList>
            <person name="Won M."/>
            <person name="Lee C.-M."/>
            <person name="Woen H.-Y."/>
            <person name="Kwon S.-W."/>
        </authorList>
    </citation>
    <scope>NUCLEOTIDE SEQUENCE [LARGE SCALE GENOMIC DNA]</scope>
    <source>
        <strain evidence="1 2">SSTM10-2</strain>
    </source>
</reference>
<sequence length="374" mass="41618">MNKVLLVGPGEVGGHILEFLARDPRCPELIVCDINEEVGRKKVNNAINGAAINRLYPKITFKKMDLLDVETTARLIENEKPDVIINCAVLQTWHVIRKLPKEEYAKLSAASLGAWLPCQLALPYHLMLAVKKSRLNPHVINTALSDLVNPVLANVGLTPTIGIGNVDVIEPAVRTFVSNYFQVPTDLVKIYLVAHHEWWVYPREEGYKKAPYFIKVVVNDKDVTNQFDTDQLLWDAIKSYPPGTEFTTVSASSTIKNMFALMSPSGIFTHSPTPKGLPGGYPIILSSKGAETALPEEISLEEAIQINEESAKLDGIDHIKDDGTVVYSDYTHKILKEMLGFDHASFKPEESLELAKELMSKYKEFASQCETVIS</sequence>
<protein>
    <recommendedName>
        <fullName evidence="3">Saccharopine dehydrogenase NADP binding domain-containing protein</fullName>
    </recommendedName>
</protein>
<accession>A0ABY4GUX4</accession>
<dbReference type="RefSeq" id="WP_244751445.1">
    <property type="nucleotide sequence ID" value="NZ_CP095074.1"/>
</dbReference>
<keyword evidence="2" id="KW-1185">Reference proteome</keyword>
<evidence type="ECO:0008006" key="3">
    <source>
        <dbReference type="Google" id="ProtNLM"/>
    </source>
</evidence>
<dbReference type="Proteomes" id="UP000831880">
    <property type="component" value="Chromosome"/>
</dbReference>
<dbReference type="EMBL" id="CP095074">
    <property type="protein sequence ID" value="UOQ91834.1"/>
    <property type="molecule type" value="Genomic_DNA"/>
</dbReference>
<dbReference type="Gene3D" id="3.40.50.720">
    <property type="entry name" value="NAD(P)-binding Rossmann-like Domain"/>
    <property type="match status" value="1"/>
</dbReference>
<name>A0ABY4GUX4_9BACI</name>